<protein>
    <submittedName>
        <fullName evidence="2">Uncharacterized protein</fullName>
    </submittedName>
</protein>
<dbReference type="Proteomes" id="UP000323506">
    <property type="component" value="Chromosome A02"/>
</dbReference>
<organism evidence="2 3">
    <name type="scientific">Gossypium darwinii</name>
    <name type="common">Darwin's cotton</name>
    <name type="synonym">Gossypium barbadense var. darwinii</name>
    <dbReference type="NCBI Taxonomy" id="34276"/>
    <lineage>
        <taxon>Eukaryota</taxon>
        <taxon>Viridiplantae</taxon>
        <taxon>Streptophyta</taxon>
        <taxon>Embryophyta</taxon>
        <taxon>Tracheophyta</taxon>
        <taxon>Spermatophyta</taxon>
        <taxon>Magnoliopsida</taxon>
        <taxon>eudicotyledons</taxon>
        <taxon>Gunneridae</taxon>
        <taxon>Pentapetalae</taxon>
        <taxon>rosids</taxon>
        <taxon>malvids</taxon>
        <taxon>Malvales</taxon>
        <taxon>Malvaceae</taxon>
        <taxon>Malvoideae</taxon>
        <taxon>Gossypium</taxon>
    </lineage>
</organism>
<evidence type="ECO:0000256" key="1">
    <source>
        <dbReference type="SAM" id="Phobius"/>
    </source>
</evidence>
<sequence length="108" mass="12625">MNCTSLVSCMYSIVATLITKSRLDYLYICVMFILLLLLIILKDIIIIIMLLLCLKCYVFNTKFDMSKICIICIVFVFVFFGHHVSCYLFMSHRVPRGVHVRLILCEIF</sequence>
<reference evidence="2 3" key="1">
    <citation type="submission" date="2019-06" db="EMBL/GenBank/DDBJ databases">
        <title>WGS assembly of Gossypium darwinii.</title>
        <authorList>
            <person name="Chen Z.J."/>
            <person name="Sreedasyam A."/>
            <person name="Ando A."/>
            <person name="Song Q."/>
            <person name="De L."/>
            <person name="Hulse-Kemp A."/>
            <person name="Ding M."/>
            <person name="Ye W."/>
            <person name="Kirkbride R."/>
            <person name="Jenkins J."/>
            <person name="Plott C."/>
            <person name="Lovell J."/>
            <person name="Lin Y.-M."/>
            <person name="Vaughn R."/>
            <person name="Liu B."/>
            <person name="Li W."/>
            <person name="Simpson S."/>
            <person name="Scheffler B."/>
            <person name="Saski C."/>
            <person name="Grover C."/>
            <person name="Hu G."/>
            <person name="Conover J."/>
            <person name="Carlson J."/>
            <person name="Shu S."/>
            <person name="Boston L."/>
            <person name="Williams M."/>
            <person name="Peterson D."/>
            <person name="Mcgee K."/>
            <person name="Jones D."/>
            <person name="Wendel J."/>
            <person name="Stelly D."/>
            <person name="Grimwood J."/>
            <person name="Schmutz J."/>
        </authorList>
    </citation>
    <scope>NUCLEOTIDE SEQUENCE [LARGE SCALE GENOMIC DNA]</scope>
    <source>
        <strain evidence="2">1808015.09</strain>
    </source>
</reference>
<feature type="transmembrane region" description="Helical" evidence="1">
    <location>
        <begin position="70"/>
        <end position="90"/>
    </location>
</feature>
<accession>A0A5D2HFW0</accession>
<feature type="transmembrane region" description="Helical" evidence="1">
    <location>
        <begin position="25"/>
        <end position="58"/>
    </location>
</feature>
<dbReference type="AlphaFoldDB" id="A0A5D2HFW0"/>
<gene>
    <name evidence="2" type="ORF">ES288_A02G140400v1</name>
</gene>
<keyword evidence="1" id="KW-0812">Transmembrane</keyword>
<evidence type="ECO:0000313" key="3">
    <source>
        <dbReference type="Proteomes" id="UP000323506"/>
    </source>
</evidence>
<keyword evidence="1" id="KW-0472">Membrane</keyword>
<proteinExistence type="predicted"/>
<dbReference type="EMBL" id="CM017689">
    <property type="protein sequence ID" value="TYH28406.1"/>
    <property type="molecule type" value="Genomic_DNA"/>
</dbReference>
<keyword evidence="1" id="KW-1133">Transmembrane helix</keyword>
<evidence type="ECO:0000313" key="2">
    <source>
        <dbReference type="EMBL" id="TYH28406.1"/>
    </source>
</evidence>
<keyword evidence="3" id="KW-1185">Reference proteome</keyword>
<name>A0A5D2HFW0_GOSDA</name>